<proteinExistence type="predicted"/>
<dbReference type="PROSITE" id="PS51257">
    <property type="entry name" value="PROKAR_LIPOPROTEIN"/>
    <property type="match status" value="1"/>
</dbReference>
<sequence length="135" mass="15721">MHSRPKFYTYFIVFLGACWTWIALNLWSIFDTSTHWNVCIFKNTTGLNCPSCGLTTGVIYFLKGELYAAHQAHILSLPALLVLISLSLIWCIDIIGKKRNLLNYYSKFERLLKKPLYLSIFLTLVAIVWLLNYFF</sequence>
<evidence type="ECO:0000313" key="3">
    <source>
        <dbReference type="Proteomes" id="UP001597357"/>
    </source>
</evidence>
<accession>A0ABW5SD80</accession>
<name>A0ABW5SD80_9FLAO</name>
<dbReference type="InterPro" id="IPR021215">
    <property type="entry name" value="DUF2752"/>
</dbReference>
<organism evidence="2 3">
    <name type="scientific">Mesonia sediminis</name>
    <dbReference type="NCBI Taxonomy" id="1703946"/>
    <lineage>
        <taxon>Bacteria</taxon>
        <taxon>Pseudomonadati</taxon>
        <taxon>Bacteroidota</taxon>
        <taxon>Flavobacteriia</taxon>
        <taxon>Flavobacteriales</taxon>
        <taxon>Flavobacteriaceae</taxon>
        <taxon>Mesonia</taxon>
    </lineage>
</organism>
<feature type="transmembrane region" description="Helical" evidence="1">
    <location>
        <begin position="7"/>
        <end position="27"/>
    </location>
</feature>
<protein>
    <submittedName>
        <fullName evidence="2">DUF2752 domain-containing protein</fullName>
    </submittedName>
</protein>
<evidence type="ECO:0000256" key="1">
    <source>
        <dbReference type="SAM" id="Phobius"/>
    </source>
</evidence>
<comment type="caution">
    <text evidence="2">The sequence shown here is derived from an EMBL/GenBank/DDBJ whole genome shotgun (WGS) entry which is preliminary data.</text>
</comment>
<keyword evidence="1" id="KW-0812">Transmembrane</keyword>
<feature type="transmembrane region" description="Helical" evidence="1">
    <location>
        <begin position="116"/>
        <end position="134"/>
    </location>
</feature>
<gene>
    <name evidence="2" type="ORF">ACFSQ0_06800</name>
</gene>
<keyword evidence="1" id="KW-1133">Transmembrane helix</keyword>
<keyword evidence="3" id="KW-1185">Reference proteome</keyword>
<dbReference type="RefSeq" id="WP_379046021.1">
    <property type="nucleotide sequence ID" value="NZ_JBHULZ010000026.1"/>
</dbReference>
<dbReference type="Proteomes" id="UP001597357">
    <property type="component" value="Unassembled WGS sequence"/>
</dbReference>
<feature type="transmembrane region" description="Helical" evidence="1">
    <location>
        <begin position="72"/>
        <end position="95"/>
    </location>
</feature>
<dbReference type="EMBL" id="JBHULZ010000026">
    <property type="protein sequence ID" value="MFD2697696.1"/>
    <property type="molecule type" value="Genomic_DNA"/>
</dbReference>
<reference evidence="3" key="1">
    <citation type="journal article" date="2019" name="Int. J. Syst. Evol. Microbiol.">
        <title>The Global Catalogue of Microorganisms (GCM) 10K type strain sequencing project: providing services to taxonomists for standard genome sequencing and annotation.</title>
        <authorList>
            <consortium name="The Broad Institute Genomics Platform"/>
            <consortium name="The Broad Institute Genome Sequencing Center for Infectious Disease"/>
            <person name="Wu L."/>
            <person name="Ma J."/>
        </authorList>
    </citation>
    <scope>NUCLEOTIDE SEQUENCE [LARGE SCALE GENOMIC DNA]</scope>
    <source>
        <strain evidence="3">KCTC 42255</strain>
    </source>
</reference>
<dbReference type="Pfam" id="PF10825">
    <property type="entry name" value="DUF2752"/>
    <property type="match status" value="1"/>
</dbReference>
<keyword evidence="1" id="KW-0472">Membrane</keyword>
<evidence type="ECO:0000313" key="2">
    <source>
        <dbReference type="EMBL" id="MFD2697696.1"/>
    </source>
</evidence>